<evidence type="ECO:0000313" key="3">
    <source>
        <dbReference type="Proteomes" id="UP001159363"/>
    </source>
</evidence>
<accession>A0ABQ9HNK9</accession>
<dbReference type="EMBL" id="JARBHB010000004">
    <property type="protein sequence ID" value="KAJ8885934.1"/>
    <property type="molecule type" value="Genomic_DNA"/>
</dbReference>
<evidence type="ECO:0008006" key="4">
    <source>
        <dbReference type="Google" id="ProtNLM"/>
    </source>
</evidence>
<name>A0ABQ9HNK9_9NEOP</name>
<protein>
    <recommendedName>
        <fullName evidence="4">Beta-lactamase</fullName>
    </recommendedName>
</protein>
<feature type="region of interest" description="Disordered" evidence="1">
    <location>
        <begin position="42"/>
        <end position="61"/>
    </location>
</feature>
<feature type="compositionally biased region" description="Basic and acidic residues" evidence="1">
    <location>
        <begin position="42"/>
        <end position="52"/>
    </location>
</feature>
<keyword evidence="3" id="KW-1185">Reference proteome</keyword>
<sequence length="714" mass="79511">MWVIEVSMEQLWNGREGGTGDPRENPPSSVFVRHDFLIRKSGREPVGRHEGDSSPGTSQLRDQRVTVTLPCSTFKVPISMYAILAFEVQKQRNNKGDIATGFKFAIATTCNDLNCHGHLRKSRSYTQCDKNTASQLRALRLVAIVDSLSRFSASNAGRTSSWVEALRQTDEYSQHRWSIRCLTPPGERWPNRRLPLQQQTTNVQLISCDVNTACQFRALRLGGDGSLDALGSVDLIVLSLKHGKQEVLASHQTAPGSRVGGEKSACDAANLAVSLGGWQPADDGIPSQLTVPVGTSPVVAPLRDSSPNIRPHHSPKHSPPPPPAPAVTINPRENSPTSGIDTYDSHIRKSGSEPGQGLNPVRLVTFAIGSEFIRDTLDDSTPIADLQGNKKRIPYCQMWGNTVATANEQSSDVGWCRKYVISKIALEKNEDDNQVRMELQVRYDDQFGSDREHTRTRGQLPVRAATSRNWSAERPQHRRVSPGARTVRRLRHSCNHSHWLILPLRGSGAGTRDSRRNNEPVSVVFLHTTHTDAFHLSIAQWSGTNQVRFPAGWVISCPPPPPFHSGFTVIGSQSRPNLSIHSLGQSGPLRGLGSAEMKSRVNEKTRRPRFPYAKIQEQPYRESNPVRLGGRRYNIDASFQDCHVQLDSSLTPVDYANREDATANGCRELGRCHTCRVKDRRRRGVRVARDQMPGYSLRSGCYFRMHKQPECKWL</sequence>
<comment type="caution">
    <text evidence="2">The sequence shown here is derived from an EMBL/GenBank/DDBJ whole genome shotgun (WGS) entry which is preliminary data.</text>
</comment>
<gene>
    <name evidence="2" type="ORF">PR048_012140</name>
</gene>
<feature type="region of interest" description="Disordered" evidence="1">
    <location>
        <begin position="584"/>
        <end position="604"/>
    </location>
</feature>
<proteinExistence type="predicted"/>
<feature type="compositionally biased region" description="Polar residues" evidence="1">
    <location>
        <begin position="331"/>
        <end position="340"/>
    </location>
</feature>
<feature type="region of interest" description="Disordered" evidence="1">
    <location>
        <begin position="295"/>
        <end position="358"/>
    </location>
</feature>
<organism evidence="2 3">
    <name type="scientific">Dryococelus australis</name>
    <dbReference type="NCBI Taxonomy" id="614101"/>
    <lineage>
        <taxon>Eukaryota</taxon>
        <taxon>Metazoa</taxon>
        <taxon>Ecdysozoa</taxon>
        <taxon>Arthropoda</taxon>
        <taxon>Hexapoda</taxon>
        <taxon>Insecta</taxon>
        <taxon>Pterygota</taxon>
        <taxon>Neoptera</taxon>
        <taxon>Polyneoptera</taxon>
        <taxon>Phasmatodea</taxon>
        <taxon>Verophasmatodea</taxon>
        <taxon>Anareolatae</taxon>
        <taxon>Phasmatidae</taxon>
        <taxon>Eurycanthinae</taxon>
        <taxon>Dryococelus</taxon>
    </lineage>
</organism>
<evidence type="ECO:0000313" key="2">
    <source>
        <dbReference type="EMBL" id="KAJ8885934.1"/>
    </source>
</evidence>
<reference evidence="2 3" key="1">
    <citation type="submission" date="2023-02" db="EMBL/GenBank/DDBJ databases">
        <title>LHISI_Scaffold_Assembly.</title>
        <authorList>
            <person name="Stuart O.P."/>
            <person name="Cleave R."/>
            <person name="Magrath M.J.L."/>
            <person name="Mikheyev A.S."/>
        </authorList>
    </citation>
    <scope>NUCLEOTIDE SEQUENCE [LARGE SCALE GENOMIC DNA]</scope>
    <source>
        <strain evidence="2">Daus_M_001</strain>
        <tissue evidence="2">Leg muscle</tissue>
    </source>
</reference>
<evidence type="ECO:0000256" key="1">
    <source>
        <dbReference type="SAM" id="MobiDB-lite"/>
    </source>
</evidence>
<dbReference type="Proteomes" id="UP001159363">
    <property type="component" value="Chromosome X"/>
</dbReference>